<feature type="non-terminal residue" evidence="2">
    <location>
        <position position="139"/>
    </location>
</feature>
<organism evidence="2 3">
    <name type="scientific">Teladorsagia circumcincta</name>
    <name type="common">Brown stomach worm</name>
    <name type="synonym">Ostertagia circumcincta</name>
    <dbReference type="NCBI Taxonomy" id="45464"/>
    <lineage>
        <taxon>Eukaryota</taxon>
        <taxon>Metazoa</taxon>
        <taxon>Ecdysozoa</taxon>
        <taxon>Nematoda</taxon>
        <taxon>Chromadorea</taxon>
        <taxon>Rhabditida</taxon>
        <taxon>Rhabditina</taxon>
        <taxon>Rhabditomorpha</taxon>
        <taxon>Strongyloidea</taxon>
        <taxon>Trichostrongylidae</taxon>
        <taxon>Teladorsagia</taxon>
    </lineage>
</organism>
<accession>A0A2G9TFC2</accession>
<keyword evidence="3" id="KW-1185">Reference proteome</keyword>
<dbReference type="AlphaFoldDB" id="A0A2G9TFC2"/>
<feature type="compositionally biased region" description="Acidic residues" evidence="1">
    <location>
        <begin position="129"/>
        <end position="139"/>
    </location>
</feature>
<dbReference type="EMBL" id="KZ374483">
    <property type="protein sequence ID" value="PIO56588.1"/>
    <property type="molecule type" value="Genomic_DNA"/>
</dbReference>
<name>A0A2G9TFC2_TELCI</name>
<evidence type="ECO:0000313" key="3">
    <source>
        <dbReference type="Proteomes" id="UP000230423"/>
    </source>
</evidence>
<proteinExistence type="predicted"/>
<feature type="region of interest" description="Disordered" evidence="1">
    <location>
        <begin position="112"/>
        <end position="139"/>
    </location>
</feature>
<evidence type="ECO:0000313" key="2">
    <source>
        <dbReference type="EMBL" id="PIO56588.1"/>
    </source>
</evidence>
<sequence>MIANSKALRTSRNTNRNLIWIMSLSLAGQMNKESARALADFISQKTPTVCHEHVVHAAQYIVAELVIAGKKLSHFKDPMASGRTAYVTNADIPEDLVTALNGMLEIEGEEVTEEVEYDEEFVSSSESSASEDDAEQPCL</sequence>
<feature type="compositionally biased region" description="Acidic residues" evidence="1">
    <location>
        <begin position="112"/>
        <end position="121"/>
    </location>
</feature>
<reference evidence="2 3" key="1">
    <citation type="submission" date="2015-09" db="EMBL/GenBank/DDBJ databases">
        <title>Draft genome of the parasitic nematode Teladorsagia circumcincta isolate WARC Sus (inbred).</title>
        <authorList>
            <person name="Mitreva M."/>
        </authorList>
    </citation>
    <scope>NUCLEOTIDE SEQUENCE [LARGE SCALE GENOMIC DNA]</scope>
    <source>
        <strain evidence="2 3">S</strain>
    </source>
</reference>
<dbReference type="Proteomes" id="UP000230423">
    <property type="component" value="Unassembled WGS sequence"/>
</dbReference>
<evidence type="ECO:0000256" key="1">
    <source>
        <dbReference type="SAM" id="MobiDB-lite"/>
    </source>
</evidence>
<dbReference type="OrthoDB" id="5876724at2759"/>
<protein>
    <submittedName>
        <fullName evidence="2">Uncharacterized protein</fullName>
    </submittedName>
</protein>
<gene>
    <name evidence="2" type="ORF">TELCIR_22012</name>
</gene>